<dbReference type="SUPFAM" id="SSF53474">
    <property type="entry name" value="alpha/beta-Hydrolases"/>
    <property type="match status" value="1"/>
</dbReference>
<evidence type="ECO:0000256" key="3">
    <source>
        <dbReference type="ARBA" id="ARBA00022679"/>
    </source>
</evidence>
<keyword evidence="9" id="KW-1185">Reference proteome</keyword>
<dbReference type="Gene3D" id="3.40.50.1820">
    <property type="entry name" value="alpha/beta hydrolase"/>
    <property type="match status" value="1"/>
</dbReference>
<dbReference type="Proteomes" id="UP001364890">
    <property type="component" value="Unassembled WGS sequence"/>
</dbReference>
<dbReference type="InterPro" id="IPR010125">
    <property type="entry name" value="PHA_synth_III_C"/>
</dbReference>
<dbReference type="InterPro" id="IPR029058">
    <property type="entry name" value="AB_hydrolase_fold"/>
</dbReference>
<gene>
    <name evidence="8" type="primary">phaC</name>
    <name evidence="8" type="ORF">WAX74_09965</name>
</gene>
<dbReference type="PANTHER" id="PTHR36837">
    <property type="entry name" value="POLY(3-HYDROXYALKANOATE) POLYMERASE SUBUNIT PHAC"/>
    <property type="match status" value="1"/>
</dbReference>
<proteinExistence type="predicted"/>
<sequence>MVYSNTNQLDSWLNTLPDEVKNSYRRYKRVVDVMTKEPDPIVGQTPKEVVWTKNKAKLYRYQPQSKKTNRVPILMIYALINKPYILDLSPGNSLIEYLTNQGHDVYLLDWGTPGYEDRHMKLDHYILDYIPKAVKKVLKTSEASEISLLGYCMGGTMTTIFAALHPELPIRNIVLLTSPIDFSDAGLYTNWLDERYFNVDKLVDTLGLIPPDMIDFGNKLLNPIGNYYGPYISLADRVDNEKFVANWKLMQKWLTDGIPFTGEAYRQWIGELYQQNKLINDDLYIRGKKVELRNITANLLNIAGKKDVIVNPRQAEPLNAKISSENKTYHLVNTGHVSVVTGSKAINEIHPMIEKWLTENSN</sequence>
<keyword evidence="3" id="KW-0808">Transferase</keyword>
<dbReference type="InterPro" id="IPR051321">
    <property type="entry name" value="PHA/PHB_synthase"/>
</dbReference>
<dbReference type="EMBL" id="JBAWSY010000006">
    <property type="protein sequence ID" value="MEI4769968.1"/>
    <property type="molecule type" value="Genomic_DNA"/>
</dbReference>
<dbReference type="RefSeq" id="WP_336497529.1">
    <property type="nucleotide sequence ID" value="NZ_JBAWSY010000006.1"/>
</dbReference>
<comment type="caution">
    <text evidence="8">The sequence shown here is derived from an EMBL/GenBank/DDBJ whole genome shotgun (WGS) entry which is preliminary data.</text>
</comment>
<evidence type="ECO:0000256" key="6">
    <source>
        <dbReference type="ARBA" id="ARBA00033356"/>
    </source>
</evidence>
<reference evidence="8 9" key="1">
    <citation type="submission" date="2024-01" db="EMBL/GenBank/DDBJ databases">
        <title>Seven novel Bacillus-like species.</title>
        <authorList>
            <person name="Liu G."/>
        </authorList>
    </citation>
    <scope>NUCLEOTIDE SEQUENCE [LARGE SCALE GENOMIC DNA]</scope>
    <source>
        <strain evidence="8 9">FJAT-51614</strain>
    </source>
</reference>
<feature type="domain" description="AB hydrolase-1" evidence="7">
    <location>
        <begin position="73"/>
        <end position="341"/>
    </location>
</feature>
<name>A0ABU8F4P3_9BACI</name>
<evidence type="ECO:0000313" key="9">
    <source>
        <dbReference type="Proteomes" id="UP001364890"/>
    </source>
</evidence>
<dbReference type="PANTHER" id="PTHR36837:SF2">
    <property type="entry name" value="POLY(3-HYDROXYALKANOATE) POLYMERASE SUBUNIT PHAC"/>
    <property type="match status" value="1"/>
</dbReference>
<comment type="pathway">
    <text evidence="1">Biopolymer metabolism; poly-(R)-3-hydroxybutanoate biosynthesis.</text>
</comment>
<keyword evidence="4" id="KW-0583">PHB biosynthesis</keyword>
<accession>A0ABU8F4P3</accession>
<evidence type="ECO:0000256" key="4">
    <source>
        <dbReference type="ARBA" id="ARBA00022752"/>
    </source>
</evidence>
<evidence type="ECO:0000259" key="7">
    <source>
        <dbReference type="Pfam" id="PF00561"/>
    </source>
</evidence>
<dbReference type="InterPro" id="IPR000073">
    <property type="entry name" value="AB_hydrolase_1"/>
</dbReference>
<dbReference type="Pfam" id="PF00561">
    <property type="entry name" value="Abhydrolase_1"/>
    <property type="match status" value="1"/>
</dbReference>
<evidence type="ECO:0000256" key="2">
    <source>
        <dbReference type="ARBA" id="ARBA00019065"/>
    </source>
</evidence>
<evidence type="ECO:0000256" key="1">
    <source>
        <dbReference type="ARBA" id="ARBA00004683"/>
    </source>
</evidence>
<keyword evidence="5" id="KW-0012">Acyltransferase</keyword>
<dbReference type="NCBIfam" id="TIGR01836">
    <property type="entry name" value="PHA_synth_III_C"/>
    <property type="match status" value="1"/>
</dbReference>
<protein>
    <recommendedName>
        <fullName evidence="2">Poly(3-hydroxyalkanoate) polymerase subunit PhaC</fullName>
    </recommendedName>
    <alternativeName>
        <fullName evidence="6">PHB synthase subunit PhaC</fullName>
    </alternativeName>
</protein>
<evidence type="ECO:0000313" key="8">
    <source>
        <dbReference type="EMBL" id="MEI4769968.1"/>
    </source>
</evidence>
<organism evidence="8 9">
    <name type="scientific">Psychrobacillus mangrovi</name>
    <dbReference type="NCBI Taxonomy" id="3117745"/>
    <lineage>
        <taxon>Bacteria</taxon>
        <taxon>Bacillati</taxon>
        <taxon>Bacillota</taxon>
        <taxon>Bacilli</taxon>
        <taxon>Bacillales</taxon>
        <taxon>Bacillaceae</taxon>
        <taxon>Psychrobacillus</taxon>
    </lineage>
</organism>
<evidence type="ECO:0000256" key="5">
    <source>
        <dbReference type="ARBA" id="ARBA00023315"/>
    </source>
</evidence>